<proteinExistence type="predicted"/>
<dbReference type="AlphaFoldDB" id="A0A6D2IM09"/>
<organism evidence="1 2">
    <name type="scientific">Microthlaspi erraticum</name>
    <dbReference type="NCBI Taxonomy" id="1685480"/>
    <lineage>
        <taxon>Eukaryota</taxon>
        <taxon>Viridiplantae</taxon>
        <taxon>Streptophyta</taxon>
        <taxon>Embryophyta</taxon>
        <taxon>Tracheophyta</taxon>
        <taxon>Spermatophyta</taxon>
        <taxon>Magnoliopsida</taxon>
        <taxon>eudicotyledons</taxon>
        <taxon>Gunneridae</taxon>
        <taxon>Pentapetalae</taxon>
        <taxon>rosids</taxon>
        <taxon>malvids</taxon>
        <taxon>Brassicales</taxon>
        <taxon>Brassicaceae</taxon>
        <taxon>Coluteocarpeae</taxon>
        <taxon>Microthlaspi</taxon>
    </lineage>
</organism>
<reference evidence="1" key="1">
    <citation type="submission" date="2020-01" db="EMBL/GenBank/DDBJ databases">
        <authorList>
            <person name="Mishra B."/>
        </authorList>
    </citation>
    <scope>NUCLEOTIDE SEQUENCE [LARGE SCALE GENOMIC DNA]</scope>
</reference>
<gene>
    <name evidence="1" type="ORF">MERR_LOCUS14899</name>
</gene>
<dbReference type="EMBL" id="CACVBM020001059">
    <property type="protein sequence ID" value="CAA7027664.1"/>
    <property type="molecule type" value="Genomic_DNA"/>
</dbReference>
<protein>
    <submittedName>
        <fullName evidence="1">Uncharacterized protein</fullName>
    </submittedName>
</protein>
<name>A0A6D2IM09_9BRAS</name>
<accession>A0A6D2IM09</accession>
<dbReference type="Proteomes" id="UP000467841">
    <property type="component" value="Unassembled WGS sequence"/>
</dbReference>
<dbReference type="OrthoDB" id="1114110at2759"/>
<sequence length="180" mass="20662">MMMTMMRTYLHLRSLLGTRTTDKTMQFATGKKPQIPVPKSKPFSEQFLTTTASKSLYSFSRRKFNGMKILPLNKPATVGAQTVLDKSGFLPTVREITAYLEDIVREFYTNLGSIERRKSTKNPVFVRGYMYEFTPRIINQMFQLPNPPFGPDEDVLRVDESPLRYCCSNVCKYCSQLGIS</sequence>
<evidence type="ECO:0000313" key="1">
    <source>
        <dbReference type="EMBL" id="CAA7027664.1"/>
    </source>
</evidence>
<comment type="caution">
    <text evidence="1">The sequence shown here is derived from an EMBL/GenBank/DDBJ whole genome shotgun (WGS) entry which is preliminary data.</text>
</comment>
<keyword evidence="2" id="KW-1185">Reference proteome</keyword>
<evidence type="ECO:0000313" key="2">
    <source>
        <dbReference type="Proteomes" id="UP000467841"/>
    </source>
</evidence>